<dbReference type="Pfam" id="PF07693">
    <property type="entry name" value="KAP_NTPase"/>
    <property type="match status" value="1"/>
</dbReference>
<dbReference type="OrthoDB" id="88903at2"/>
<dbReference type="Gene3D" id="3.40.50.300">
    <property type="entry name" value="P-loop containing nucleotide triphosphate hydrolases"/>
    <property type="match status" value="1"/>
</dbReference>
<dbReference type="InterPro" id="IPR052754">
    <property type="entry name" value="NTPase_KAP_P-loop"/>
</dbReference>
<accession>Q87ZN8</accession>
<feature type="domain" description="KAP NTPase" evidence="2">
    <location>
        <begin position="83"/>
        <end position="388"/>
    </location>
</feature>
<sequence>MPAPLKQLSWSVGCREIGRNCAISFIDALVNSLLAFRIAKRHTKLASECTWSQGRIDFMSENLNHTERQDRAITAPEFDALGRAPFISSLVKTLVHTDYDTSTGEVRSRRATGFVVGLTGEWGLGKSSVLNLLEHDLKQMEHVAVATLNPWLFKGRDEVVEAYFNALREALGFSSSEKARKLLVHLARYKASIEFVGATTAVVIDFVVGTGSATAIWKKWVLKVVRFLSKSRGLSANEERKNLEAKLAEAKIAIVMLIDELDRVEDEEVRVVAQLVKAVGDIKGISYLVAYDPSRVAQALGKGSTPEEKQKAGESYLEKIIQFPIPLRPLFMDEARDLLLQAMRNNDVTMPAESQSYQTEILNQLLRVIRTPREIKRLIGAFAVLEEIVRGEICPFDVLAYSWLVTKAPSLRERIADNIGQLVDDPSGEEMLARQRQRALATDKERTLTDILGSSAVSHLDILQLLFTRFNARREGSAEFFNGYRLALRRNLIRLLYLGNPPGDFSRRDIEVLWSLTNVDELEAELRRVKETDRLGPLLDRVGDFSASFPEAGDGIFWLALGRALVRENDWIRREEVERSLVDDACATLWRIARDGSEGSRRLRHIVHVLIEGGDLLIVPWLLRKHLFAHGLTNHGDRGRGDCIFEKDETIALRDKELPRYHDAVADGTALKKLPDTELIFCVLNSNYWDSKLKEDFTLQLDSIEAIVSFAALIMPPGIICDKSTLDLMLETDTVLKKANALLRQSGMPESDWLASAVRRLRTVLAGRDIHSADTLRDDFDQEE</sequence>
<evidence type="ECO:0000313" key="4">
    <source>
        <dbReference type="Proteomes" id="UP000002515"/>
    </source>
</evidence>
<keyword evidence="4" id="KW-1185">Reference proteome</keyword>
<dbReference type="InterPro" id="IPR027417">
    <property type="entry name" value="P-loop_NTPase"/>
</dbReference>
<name>Q87ZN8_PSESM</name>
<dbReference type="SUPFAM" id="SSF52540">
    <property type="entry name" value="P-loop containing nucleoside triphosphate hydrolases"/>
    <property type="match status" value="1"/>
</dbReference>
<dbReference type="KEGG" id="pst:PSPTO_3386"/>
<protein>
    <recommendedName>
        <fullName evidence="2">KAP NTPase domain-containing protein</fullName>
    </recommendedName>
</protein>
<proteinExistence type="predicted"/>
<dbReference type="HOGENOM" id="CLU_357481_0_0_6"/>
<dbReference type="EMBL" id="AE016853">
    <property type="protein sequence ID" value="AAO56864.1"/>
    <property type="molecule type" value="Genomic_DNA"/>
</dbReference>
<dbReference type="Proteomes" id="UP000002515">
    <property type="component" value="Chromosome"/>
</dbReference>
<evidence type="ECO:0000259" key="2">
    <source>
        <dbReference type="Pfam" id="PF07693"/>
    </source>
</evidence>
<gene>
    <name evidence="3" type="ordered locus">PSPTO_3386</name>
</gene>
<keyword evidence="1" id="KW-0175">Coiled coil</keyword>
<feature type="coiled-coil region" evidence="1">
    <location>
        <begin position="233"/>
        <end position="267"/>
    </location>
</feature>
<dbReference type="PATRIC" id="fig|223283.9.peg.3466"/>
<organism evidence="3 4">
    <name type="scientific">Pseudomonas syringae pv. tomato (strain ATCC BAA-871 / DC3000)</name>
    <dbReference type="NCBI Taxonomy" id="223283"/>
    <lineage>
        <taxon>Bacteria</taxon>
        <taxon>Pseudomonadati</taxon>
        <taxon>Pseudomonadota</taxon>
        <taxon>Gammaproteobacteria</taxon>
        <taxon>Pseudomonadales</taxon>
        <taxon>Pseudomonadaceae</taxon>
        <taxon>Pseudomonas</taxon>
    </lineage>
</organism>
<dbReference type="eggNOG" id="COG4928">
    <property type="taxonomic scope" value="Bacteria"/>
</dbReference>
<dbReference type="PANTHER" id="PTHR22674">
    <property type="entry name" value="NTPASE, KAP FAMILY P-LOOP DOMAIN-CONTAINING 1"/>
    <property type="match status" value="1"/>
</dbReference>
<dbReference type="AlphaFoldDB" id="Q87ZN8"/>
<reference evidence="3 4" key="1">
    <citation type="journal article" date="2003" name="Proc. Natl. Acad. Sci. U.S.A.">
        <title>The complete genome sequence of the Arabidopsis and tomato pathogen Pseudomonas syringae pv. tomato DC3000.</title>
        <authorList>
            <person name="Buell C.R."/>
            <person name="Joardar V."/>
            <person name="Lindeberg M."/>
            <person name="Selengut J."/>
            <person name="Paulsen I.T."/>
            <person name="Gwinn M.L."/>
            <person name="Dodson R.J."/>
            <person name="Deboy R.T."/>
            <person name="Durkin A.S."/>
            <person name="Kolonay J.F."/>
            <person name="Madupu R."/>
            <person name="Daugherty S."/>
            <person name="Brinkac L."/>
            <person name="Beanan M.J."/>
            <person name="Haft D.H."/>
            <person name="Nelson W.C."/>
            <person name="Davidsen T."/>
            <person name="Zafar N."/>
            <person name="Zhou L."/>
            <person name="Liu J."/>
            <person name="Yuan Q."/>
            <person name="Khouri H."/>
            <person name="Fedorova N."/>
            <person name="Tran B."/>
            <person name="Russell D."/>
            <person name="Berry K."/>
            <person name="Utterback T."/>
            <person name="Van Aken S.E."/>
            <person name="Feldblyum T.V."/>
            <person name="D'Ascenzo M."/>
            <person name="Deng W.L."/>
            <person name="Ramos A.R."/>
            <person name="Alfano J.R."/>
            <person name="Cartinhour S."/>
            <person name="Chatterjee A.K."/>
            <person name="Delaney T.P."/>
            <person name="Lazarowitz S.G."/>
            <person name="Martin G.B."/>
            <person name="Schneider D.J."/>
            <person name="Tang X."/>
            <person name="Bender C.L."/>
            <person name="White O."/>
            <person name="Fraser C.M."/>
            <person name="Collmer A."/>
        </authorList>
    </citation>
    <scope>NUCLEOTIDE SEQUENCE [LARGE SCALE GENOMIC DNA]</scope>
    <source>
        <strain evidence="4">ATCC BAA-871 / DC3000</strain>
    </source>
</reference>
<dbReference type="PANTHER" id="PTHR22674:SF6">
    <property type="entry name" value="NTPASE KAP FAMILY P-LOOP DOMAIN-CONTAINING PROTEIN 1"/>
    <property type="match status" value="1"/>
</dbReference>
<dbReference type="InterPro" id="IPR011646">
    <property type="entry name" value="KAP_P-loop"/>
</dbReference>
<evidence type="ECO:0000256" key="1">
    <source>
        <dbReference type="SAM" id="Coils"/>
    </source>
</evidence>
<evidence type="ECO:0000313" key="3">
    <source>
        <dbReference type="EMBL" id="AAO56864.1"/>
    </source>
</evidence>